<dbReference type="InterPro" id="IPR013078">
    <property type="entry name" value="His_Pase_superF_clade-1"/>
</dbReference>
<dbReference type="PANTHER" id="PTHR47623">
    <property type="entry name" value="OS09G0287300 PROTEIN"/>
    <property type="match status" value="1"/>
</dbReference>
<feature type="compositionally biased region" description="Low complexity" evidence="1">
    <location>
        <begin position="7"/>
        <end position="24"/>
    </location>
</feature>
<evidence type="ECO:0000313" key="2">
    <source>
        <dbReference type="EMBL" id="TKV56341.1"/>
    </source>
</evidence>
<dbReference type="Gene3D" id="3.40.50.1240">
    <property type="entry name" value="Phosphoglycerate mutase-like"/>
    <property type="match status" value="1"/>
</dbReference>
<feature type="region of interest" description="Disordered" evidence="1">
    <location>
        <begin position="1"/>
        <end position="24"/>
    </location>
</feature>
<dbReference type="Pfam" id="PF00300">
    <property type="entry name" value="His_Phos_1"/>
    <property type="match status" value="1"/>
</dbReference>
<comment type="caution">
    <text evidence="2">The sequence shown here is derived from an EMBL/GenBank/DDBJ whole genome shotgun (WGS) entry which is preliminary data.</text>
</comment>
<dbReference type="EMBL" id="SZZH01000007">
    <property type="protein sequence ID" value="TKV56341.1"/>
    <property type="molecule type" value="Genomic_DNA"/>
</dbReference>
<dbReference type="OrthoDB" id="9810154at2"/>
<dbReference type="AlphaFoldDB" id="A0A4U6Q8Y8"/>
<keyword evidence="3" id="KW-1185">Reference proteome</keyword>
<dbReference type="PANTHER" id="PTHR47623:SF1">
    <property type="entry name" value="OS09G0287300 PROTEIN"/>
    <property type="match status" value="1"/>
</dbReference>
<gene>
    <name evidence="2" type="ORF">FDO65_20480</name>
</gene>
<proteinExistence type="predicted"/>
<organism evidence="2 3">
    <name type="scientific">Nakamurella flava</name>
    <dbReference type="NCBI Taxonomy" id="2576308"/>
    <lineage>
        <taxon>Bacteria</taxon>
        <taxon>Bacillati</taxon>
        <taxon>Actinomycetota</taxon>
        <taxon>Actinomycetes</taxon>
        <taxon>Nakamurellales</taxon>
        <taxon>Nakamurellaceae</taxon>
        <taxon>Nakamurella</taxon>
    </lineage>
</organism>
<sequence length="193" mass="20490">MTTIPLAAAPTAQQSASDSDAPSTGRRLALLRHGKSAYPDEVADHDRPLAPRGRRQAGLAGDRLAREIGAFDVVLCSTATRTRETLAASGVLDGMVTADRVQYRPEIYGAGYEELLPLLRALPSPVRSVLVVGHFPGLPDLADELAGPGSDDEALRRLGDRFPTSAIALLETSGGWSNLGPQTTRLVDVIVER</sequence>
<dbReference type="RefSeq" id="WP_137451610.1">
    <property type="nucleotide sequence ID" value="NZ_SZZH01000007.1"/>
</dbReference>
<dbReference type="InterPro" id="IPR029033">
    <property type="entry name" value="His_PPase_superfam"/>
</dbReference>
<reference evidence="2 3" key="1">
    <citation type="submission" date="2019-05" db="EMBL/GenBank/DDBJ databases">
        <title>Nakamurella sp. N5BH11, whole genome shotgun sequence.</title>
        <authorList>
            <person name="Tuo L."/>
        </authorList>
    </citation>
    <scope>NUCLEOTIDE SEQUENCE [LARGE SCALE GENOMIC DNA]</scope>
    <source>
        <strain evidence="2 3">N5BH11</strain>
    </source>
</reference>
<dbReference type="Proteomes" id="UP000306985">
    <property type="component" value="Unassembled WGS sequence"/>
</dbReference>
<name>A0A4U6Q8Y8_9ACTN</name>
<evidence type="ECO:0000256" key="1">
    <source>
        <dbReference type="SAM" id="MobiDB-lite"/>
    </source>
</evidence>
<protein>
    <submittedName>
        <fullName evidence="2">Histidine phosphatase family protein</fullName>
    </submittedName>
</protein>
<dbReference type="SMART" id="SM00855">
    <property type="entry name" value="PGAM"/>
    <property type="match status" value="1"/>
</dbReference>
<dbReference type="SUPFAM" id="SSF53254">
    <property type="entry name" value="Phosphoglycerate mutase-like"/>
    <property type="match status" value="1"/>
</dbReference>
<accession>A0A4U6Q8Y8</accession>
<dbReference type="CDD" id="cd07067">
    <property type="entry name" value="HP_PGM_like"/>
    <property type="match status" value="1"/>
</dbReference>
<evidence type="ECO:0000313" key="3">
    <source>
        <dbReference type="Proteomes" id="UP000306985"/>
    </source>
</evidence>